<reference evidence="1" key="1">
    <citation type="submission" date="2014-11" db="EMBL/GenBank/DDBJ databases">
        <authorList>
            <person name="Amaro Gonzalez C."/>
        </authorList>
    </citation>
    <scope>NUCLEOTIDE SEQUENCE</scope>
</reference>
<organism evidence="1">
    <name type="scientific">Anguilla anguilla</name>
    <name type="common">European freshwater eel</name>
    <name type="synonym">Muraena anguilla</name>
    <dbReference type="NCBI Taxonomy" id="7936"/>
    <lineage>
        <taxon>Eukaryota</taxon>
        <taxon>Metazoa</taxon>
        <taxon>Chordata</taxon>
        <taxon>Craniata</taxon>
        <taxon>Vertebrata</taxon>
        <taxon>Euteleostomi</taxon>
        <taxon>Actinopterygii</taxon>
        <taxon>Neopterygii</taxon>
        <taxon>Teleostei</taxon>
        <taxon>Anguilliformes</taxon>
        <taxon>Anguillidae</taxon>
        <taxon>Anguilla</taxon>
    </lineage>
</organism>
<sequence length="33" mass="3953">MQSIKLLFYSGHNFLLSKIRHINAKYIRGNLEF</sequence>
<evidence type="ECO:0000313" key="1">
    <source>
        <dbReference type="EMBL" id="JAH79102.1"/>
    </source>
</evidence>
<reference evidence="1" key="2">
    <citation type="journal article" date="2015" name="Fish Shellfish Immunol.">
        <title>Early steps in the European eel (Anguilla anguilla)-Vibrio vulnificus interaction in the gills: Role of the RtxA13 toxin.</title>
        <authorList>
            <person name="Callol A."/>
            <person name="Pajuelo D."/>
            <person name="Ebbesson L."/>
            <person name="Teles M."/>
            <person name="MacKenzie S."/>
            <person name="Amaro C."/>
        </authorList>
    </citation>
    <scope>NUCLEOTIDE SEQUENCE</scope>
</reference>
<accession>A0A0E9VM10</accession>
<dbReference type="AlphaFoldDB" id="A0A0E9VM10"/>
<name>A0A0E9VM10_ANGAN</name>
<dbReference type="EMBL" id="GBXM01029475">
    <property type="protein sequence ID" value="JAH79102.1"/>
    <property type="molecule type" value="Transcribed_RNA"/>
</dbReference>
<proteinExistence type="predicted"/>
<protein>
    <submittedName>
        <fullName evidence="1">Uncharacterized protein</fullName>
    </submittedName>
</protein>